<dbReference type="Gene3D" id="3.90.1150.180">
    <property type="match status" value="1"/>
</dbReference>
<dbReference type="InterPro" id="IPR015421">
    <property type="entry name" value="PyrdxlP-dep_Trfase_major"/>
</dbReference>
<comment type="function">
    <text evidence="8">Converts seryl-tRNA(Sec) to selenocysteinyl-tRNA(Sec) required for selenoprotein biosynthesis.</text>
</comment>
<dbReference type="SUPFAM" id="SSF53383">
    <property type="entry name" value="PLP-dependent transferases"/>
    <property type="match status" value="1"/>
</dbReference>
<keyword evidence="13" id="KW-1185">Reference proteome</keyword>
<protein>
    <recommendedName>
        <fullName evidence="8">L-seryl-tRNA(Sec) selenium transferase</fullName>
        <ecNumber evidence="8">2.9.1.1</ecNumber>
    </recommendedName>
    <alternativeName>
        <fullName evidence="8">Selenocysteine synthase</fullName>
        <shortName evidence="8">Sec synthase</shortName>
    </alternativeName>
    <alternativeName>
        <fullName evidence="8">Selenocysteinyl-tRNA(Sec) synthase</fullName>
    </alternativeName>
</protein>
<dbReference type="Gene3D" id="3.40.640.10">
    <property type="entry name" value="Type I PLP-dependent aspartate aminotransferase-like (Major domain)"/>
    <property type="match status" value="1"/>
</dbReference>
<keyword evidence="5 8" id="KW-0648">Protein biosynthesis</keyword>
<sequence length="476" mass="52184">MNIYSNGRLRLPQVEQVLQRPFITPFIAQLSRPLVTQAVREYFAKVRASQQSQTITHFDLEAGITRELSKLMLVRQQRVINATGTIIHTNLGRSPISPELWDQVKDVNTHYNNLELALHKGKRGQRKGLIAELLQALTGADNALVVNNNACSVYLILLALAQGKEVIVSRGEQIQIGGGFRIPDILAMSGAKLVEVGTTNVTTCGDYINAITENTAMVLLVHQSNFAIRGFTESVDIKALKARLPEDVILAVDQGSGVSTEDFCPEEKDIGRYIKQGADLVCFSGDKIIGGPQAGIVCGRDDLVQILEKSPMMRAFRPGRIILSLLEALLVEKLNRSDMGKGISQAQIERLPLTKRYAEKLACYFGDKVEVQPMTAVVGGGTLPDCDYPCYGVAIVGEAKLLSEQLRACPIPVIGVINRDRFVLNLASVTEDDFEVLFEQLCALFAPEQQPVSQKALSQERVSQELGQGKQQEGNS</sequence>
<evidence type="ECO:0000313" key="13">
    <source>
        <dbReference type="Proteomes" id="UP000291106"/>
    </source>
</evidence>
<evidence type="ECO:0000256" key="2">
    <source>
        <dbReference type="ARBA" id="ARBA00022490"/>
    </source>
</evidence>
<dbReference type="InterPro" id="IPR018319">
    <property type="entry name" value="SelA-like"/>
</dbReference>
<dbReference type="EC" id="2.9.1.1" evidence="8"/>
<evidence type="ECO:0000256" key="7">
    <source>
        <dbReference type="ARBA" id="ARBA00044507"/>
    </source>
</evidence>
<comment type="cofactor">
    <cofactor evidence="1 8 9">
        <name>pyridoxal 5'-phosphate</name>
        <dbReference type="ChEBI" id="CHEBI:597326"/>
    </cofactor>
</comment>
<dbReference type="GO" id="GO:0004125">
    <property type="term" value="F:L-seryl-tRNA(Sec) selenium transferase activity"/>
    <property type="evidence" value="ECO:0007669"/>
    <property type="project" value="UniProtKB-UniRule"/>
</dbReference>
<dbReference type="InterPro" id="IPR025862">
    <property type="entry name" value="SelA_trans_N_dom"/>
</dbReference>
<dbReference type="UniPathway" id="UPA00906">
    <property type="reaction ID" value="UER00896"/>
</dbReference>
<keyword evidence="4 8" id="KW-0663">Pyridoxal phosphate</keyword>
<evidence type="ECO:0000256" key="9">
    <source>
        <dbReference type="PIRSR" id="PIRSR618319-50"/>
    </source>
</evidence>
<reference evidence="12 13" key="1">
    <citation type="submission" date="2019-02" db="EMBL/GenBank/DDBJ databases">
        <title>Shewanella sp. D4-2 isolated from Dokdo Island.</title>
        <authorList>
            <person name="Baek K."/>
        </authorList>
    </citation>
    <scope>NUCLEOTIDE SEQUENCE [LARGE SCALE GENOMIC DNA]</scope>
    <source>
        <strain evidence="12 13">D4-2</strain>
    </source>
</reference>
<feature type="domain" description="L-seryl-tRNA selenium transferase N-terminal" evidence="11">
    <location>
        <begin position="10"/>
        <end position="41"/>
    </location>
</feature>
<dbReference type="Pfam" id="PF12390">
    <property type="entry name" value="Se-cys_synth_N"/>
    <property type="match status" value="1"/>
</dbReference>
<dbReference type="AlphaFoldDB" id="A0A411PN05"/>
<dbReference type="KEGG" id="smai:EXU30_14085"/>
<evidence type="ECO:0000313" key="12">
    <source>
        <dbReference type="EMBL" id="QBF84913.1"/>
    </source>
</evidence>
<evidence type="ECO:0000256" key="4">
    <source>
        <dbReference type="ARBA" id="ARBA00022898"/>
    </source>
</evidence>
<proteinExistence type="inferred from homology"/>
<name>A0A411PN05_9GAMM</name>
<dbReference type="Pfam" id="PF03841">
    <property type="entry name" value="SelA"/>
    <property type="match status" value="1"/>
</dbReference>
<keyword evidence="6 8" id="KW-0711">Selenium</keyword>
<dbReference type="InterPro" id="IPR004534">
    <property type="entry name" value="SelA_trans"/>
</dbReference>
<dbReference type="GO" id="GO:0005737">
    <property type="term" value="C:cytoplasm"/>
    <property type="evidence" value="ECO:0007669"/>
    <property type="project" value="UniProtKB-SubCell"/>
</dbReference>
<evidence type="ECO:0000256" key="6">
    <source>
        <dbReference type="ARBA" id="ARBA00023266"/>
    </source>
</evidence>
<comment type="catalytic activity">
    <reaction evidence="8">
        <text>L-seryl-tRNA(Sec) + selenophosphate + H(+) = L-selenocysteinyl-tRNA(Sec) + phosphate</text>
        <dbReference type="Rhea" id="RHEA:22728"/>
        <dbReference type="Rhea" id="RHEA-COMP:9742"/>
        <dbReference type="Rhea" id="RHEA-COMP:9743"/>
        <dbReference type="ChEBI" id="CHEBI:15378"/>
        <dbReference type="ChEBI" id="CHEBI:16144"/>
        <dbReference type="ChEBI" id="CHEBI:43474"/>
        <dbReference type="ChEBI" id="CHEBI:78533"/>
        <dbReference type="ChEBI" id="CHEBI:78573"/>
        <dbReference type="EC" id="2.9.1.1"/>
    </reaction>
</comment>
<evidence type="ECO:0000259" key="11">
    <source>
        <dbReference type="Pfam" id="PF12390"/>
    </source>
</evidence>
<dbReference type="PANTHER" id="PTHR32328:SF0">
    <property type="entry name" value="L-SERYL-TRNA(SEC) SELENIUM TRANSFERASE"/>
    <property type="match status" value="1"/>
</dbReference>
<dbReference type="PANTHER" id="PTHR32328">
    <property type="entry name" value="L-SERYL-TRNA(SEC) SELENIUM TRANSFERASE"/>
    <property type="match status" value="1"/>
</dbReference>
<dbReference type="EMBL" id="CP036200">
    <property type="protein sequence ID" value="QBF84913.1"/>
    <property type="molecule type" value="Genomic_DNA"/>
</dbReference>
<keyword evidence="3 8" id="KW-0808">Transferase</keyword>
<accession>A0A411PN05</accession>
<dbReference type="OrthoDB" id="9787096at2"/>
<comment type="similarity">
    <text evidence="7 8">Belongs to the SelA family.</text>
</comment>
<evidence type="ECO:0000256" key="8">
    <source>
        <dbReference type="HAMAP-Rule" id="MF_00423"/>
    </source>
</evidence>
<evidence type="ECO:0000256" key="5">
    <source>
        <dbReference type="ARBA" id="ARBA00022917"/>
    </source>
</evidence>
<evidence type="ECO:0000256" key="3">
    <source>
        <dbReference type="ARBA" id="ARBA00022679"/>
    </source>
</evidence>
<feature type="region of interest" description="Disordered" evidence="10">
    <location>
        <begin position="456"/>
        <end position="476"/>
    </location>
</feature>
<evidence type="ECO:0000256" key="1">
    <source>
        <dbReference type="ARBA" id="ARBA00001933"/>
    </source>
</evidence>
<dbReference type="GO" id="GO:0001717">
    <property type="term" value="P:conversion of seryl-tRNAsec to selenocys-tRNAsec"/>
    <property type="evidence" value="ECO:0007669"/>
    <property type="project" value="UniProtKB-UniRule"/>
</dbReference>
<comment type="pathway">
    <text evidence="8">Aminoacyl-tRNA biosynthesis; selenocysteinyl-tRNA(Sec) biosynthesis; selenocysteinyl-tRNA(Sec) from L-seryl-tRNA(Sec) (bacterial route): step 1/1.</text>
</comment>
<dbReference type="InterPro" id="IPR015424">
    <property type="entry name" value="PyrdxlP-dep_Trfase"/>
</dbReference>
<evidence type="ECO:0000256" key="10">
    <source>
        <dbReference type="SAM" id="MobiDB-lite"/>
    </source>
</evidence>
<dbReference type="GO" id="GO:0001514">
    <property type="term" value="P:selenocysteine incorporation"/>
    <property type="evidence" value="ECO:0007669"/>
    <property type="project" value="UniProtKB-UniRule"/>
</dbReference>
<dbReference type="NCBIfam" id="TIGR00474">
    <property type="entry name" value="selA"/>
    <property type="match status" value="1"/>
</dbReference>
<keyword evidence="2 8" id="KW-0963">Cytoplasm</keyword>
<organism evidence="12 13">
    <name type="scientific">Shewanella maritima</name>
    <dbReference type="NCBI Taxonomy" id="2520507"/>
    <lineage>
        <taxon>Bacteria</taxon>
        <taxon>Pseudomonadati</taxon>
        <taxon>Pseudomonadota</taxon>
        <taxon>Gammaproteobacteria</taxon>
        <taxon>Alteromonadales</taxon>
        <taxon>Shewanellaceae</taxon>
        <taxon>Shewanella</taxon>
    </lineage>
</organism>
<gene>
    <name evidence="8" type="primary">selA</name>
    <name evidence="12" type="ORF">EXU30_14085</name>
</gene>
<comment type="subcellular location">
    <subcellularLocation>
        <location evidence="8">Cytoplasm</location>
    </subcellularLocation>
</comment>
<dbReference type="HAMAP" id="MF_00423">
    <property type="entry name" value="SelA"/>
    <property type="match status" value="1"/>
</dbReference>
<dbReference type="Proteomes" id="UP000291106">
    <property type="component" value="Chromosome"/>
</dbReference>
<feature type="modified residue" description="N6-(pyridoxal phosphate)lysine" evidence="8 9">
    <location>
        <position position="287"/>
    </location>
</feature>